<feature type="chain" id="PRO_5035864776" evidence="3">
    <location>
        <begin position="21"/>
        <end position="764"/>
    </location>
</feature>
<dbReference type="InterPro" id="IPR050767">
    <property type="entry name" value="Sel1_AlgK"/>
</dbReference>
<comment type="similarity">
    <text evidence="1">Belongs to the sel-1 family.</text>
</comment>
<dbReference type="InterPro" id="IPR006597">
    <property type="entry name" value="Sel1-like"/>
</dbReference>
<feature type="region of interest" description="Disordered" evidence="2">
    <location>
        <begin position="26"/>
        <end position="53"/>
    </location>
</feature>
<dbReference type="Pfam" id="PF08238">
    <property type="entry name" value="Sel1"/>
    <property type="match status" value="7"/>
</dbReference>
<proteinExistence type="inferred from homology"/>
<dbReference type="EMBL" id="JAGDFL010000026">
    <property type="protein sequence ID" value="KAG7400615.1"/>
    <property type="molecule type" value="Genomic_DNA"/>
</dbReference>
<evidence type="ECO:0000256" key="3">
    <source>
        <dbReference type="SAM" id="SignalP"/>
    </source>
</evidence>
<organism evidence="4 5">
    <name type="scientific">Phytophthora boehmeriae</name>
    <dbReference type="NCBI Taxonomy" id="109152"/>
    <lineage>
        <taxon>Eukaryota</taxon>
        <taxon>Sar</taxon>
        <taxon>Stramenopiles</taxon>
        <taxon>Oomycota</taxon>
        <taxon>Peronosporomycetes</taxon>
        <taxon>Peronosporales</taxon>
        <taxon>Peronosporaceae</taxon>
        <taxon>Phytophthora</taxon>
    </lineage>
</organism>
<evidence type="ECO:0000256" key="2">
    <source>
        <dbReference type="SAM" id="MobiDB-lite"/>
    </source>
</evidence>
<evidence type="ECO:0000313" key="4">
    <source>
        <dbReference type="EMBL" id="KAG7400615.1"/>
    </source>
</evidence>
<name>A0A8T1X3U5_9STRA</name>
<evidence type="ECO:0000313" key="5">
    <source>
        <dbReference type="Proteomes" id="UP000693981"/>
    </source>
</evidence>
<sequence>MGRVLSYMIALLCVVDLATSAVSLTAPQAKKHDEQSPQSTGDDSTTTGAKTAQATASWEIQADGSVFSKQTSVTTSVDGAEQDQNIQNEPRRVTVNDIKLSGAIQESKEAPLLTQDFAMKQEEYDQQQEEGQRQKKTIPLLLVDPSETFLELEDRITDEGYTPKLVEQLREIAGDRHVAGAQETAHDWAFALTKLAFMQLFEPNSTSSPQDEEAFANALRDLRLAADCGVQSAVGVLTMLTLVDIPIPQAMGMSTRSMSPLEKQTRADQVLVGLAGANDFMATLAVGYGLLSGRLPVPSQTPGDGTDAVCDAALPLFHTCAEQNVRVIVDEGAEHPVEVARLSDELLGPTSGGFLNGYGFGGADPLRNENEALHELEYYRTVANNPMDEQYPEAMQRLGEIYFFGNPAAHVAPDHALAAQYFRQAADAGDPLAQANYAMLLANGMGVEQDVPQALVYFNQGARQNEAFAFHGLGVLYFAGTGVPQNVTLALEFFEKAIARGYAESHSFLGSAYLHGNGGIPIDYDLAFMHFQAAVDGTGGQSSQALFNLGVMHFKGIGTAPSCATALPLFRSVALHPDLLSSLPFSLIKGYECFQKGDFLRAYLHYRLVAELGDEDAQCNAAFLLEHHGENILEWRWLGLAETPERPKNPHLREAFALYSHAAALNDSEAVRKIGTCFHEPWVGVCQANHTRALERYKLAAELGDTQAGYNCGLMLLTGDGVQQDLVAARNYYTRCSESVFPSNVPCTVVLFGLDIIQLLRTVF</sequence>
<dbReference type="SMART" id="SM00671">
    <property type="entry name" value="SEL1"/>
    <property type="match status" value="7"/>
</dbReference>
<dbReference type="AlphaFoldDB" id="A0A8T1X3U5"/>
<dbReference type="PANTHER" id="PTHR11102">
    <property type="entry name" value="SEL-1-LIKE PROTEIN"/>
    <property type="match status" value="1"/>
</dbReference>
<protein>
    <submittedName>
        <fullName evidence="4">Protein sel-1 3</fullName>
    </submittedName>
</protein>
<dbReference type="PANTHER" id="PTHR11102:SF147">
    <property type="entry name" value="SEL1L ADAPTOR SUBUNIT OF ERAD E3 UBIQUITIN LIGASE"/>
    <property type="match status" value="1"/>
</dbReference>
<dbReference type="OrthoDB" id="77593at2759"/>
<reference evidence="4" key="1">
    <citation type="submission" date="2021-02" db="EMBL/GenBank/DDBJ databases">
        <authorList>
            <person name="Palmer J.M."/>
        </authorList>
    </citation>
    <scope>NUCLEOTIDE SEQUENCE</scope>
    <source>
        <strain evidence="4">SCRP23</strain>
    </source>
</reference>
<gene>
    <name evidence="4" type="primary">SEL1L3</name>
    <name evidence="4" type="ORF">PHYBOEH_004882</name>
</gene>
<dbReference type="Proteomes" id="UP000693981">
    <property type="component" value="Unassembled WGS sequence"/>
</dbReference>
<keyword evidence="3" id="KW-0732">Signal</keyword>
<keyword evidence="5" id="KW-1185">Reference proteome</keyword>
<accession>A0A8T1X3U5</accession>
<evidence type="ECO:0000256" key="1">
    <source>
        <dbReference type="ARBA" id="ARBA00038101"/>
    </source>
</evidence>
<feature type="signal peptide" evidence="3">
    <location>
        <begin position="1"/>
        <end position="20"/>
    </location>
</feature>
<comment type="caution">
    <text evidence="4">The sequence shown here is derived from an EMBL/GenBank/DDBJ whole genome shotgun (WGS) entry which is preliminary data.</text>
</comment>